<accession>A0ABU3PE49</accession>
<sequence length="65" mass="6729">MFIVLVLAATIGETGPGGGEMLRALEDSCLKARCSSLAQRTGDGQRATANKRQTINGDQAQPVGP</sequence>
<keyword evidence="3" id="KW-1185">Reference proteome</keyword>
<gene>
    <name evidence="2" type="ORF">RQP53_16330</name>
</gene>
<feature type="region of interest" description="Disordered" evidence="1">
    <location>
        <begin position="40"/>
        <end position="65"/>
    </location>
</feature>
<evidence type="ECO:0000256" key="1">
    <source>
        <dbReference type="SAM" id="MobiDB-lite"/>
    </source>
</evidence>
<evidence type="ECO:0000313" key="2">
    <source>
        <dbReference type="EMBL" id="MDT9000844.1"/>
    </source>
</evidence>
<dbReference type="EMBL" id="JAVXZY010000006">
    <property type="protein sequence ID" value="MDT9000844.1"/>
    <property type="molecule type" value="Genomic_DNA"/>
</dbReference>
<proteinExistence type="predicted"/>
<organism evidence="2 3">
    <name type="scientific">Roseateles aquae</name>
    <dbReference type="NCBI Taxonomy" id="3077235"/>
    <lineage>
        <taxon>Bacteria</taxon>
        <taxon>Pseudomonadati</taxon>
        <taxon>Pseudomonadota</taxon>
        <taxon>Betaproteobacteria</taxon>
        <taxon>Burkholderiales</taxon>
        <taxon>Sphaerotilaceae</taxon>
        <taxon>Roseateles</taxon>
    </lineage>
</organism>
<comment type="caution">
    <text evidence="2">The sequence shown here is derived from an EMBL/GenBank/DDBJ whole genome shotgun (WGS) entry which is preliminary data.</text>
</comment>
<dbReference type="Proteomes" id="UP001246372">
    <property type="component" value="Unassembled WGS sequence"/>
</dbReference>
<protein>
    <submittedName>
        <fullName evidence="2">Uncharacterized protein</fullName>
    </submittedName>
</protein>
<dbReference type="RefSeq" id="WP_315651722.1">
    <property type="nucleotide sequence ID" value="NZ_JAVXZY010000006.1"/>
</dbReference>
<feature type="compositionally biased region" description="Polar residues" evidence="1">
    <location>
        <begin position="47"/>
        <end position="59"/>
    </location>
</feature>
<reference evidence="2" key="1">
    <citation type="submission" date="2023-09" db="EMBL/GenBank/DDBJ databases">
        <title>Paucibacter sp. APW11 Genome sequencing and assembly.</title>
        <authorList>
            <person name="Kim I."/>
        </authorList>
    </citation>
    <scope>NUCLEOTIDE SEQUENCE</scope>
    <source>
        <strain evidence="2">APW11</strain>
    </source>
</reference>
<name>A0ABU3PE49_9BURK</name>
<evidence type="ECO:0000313" key="3">
    <source>
        <dbReference type="Proteomes" id="UP001246372"/>
    </source>
</evidence>